<evidence type="ECO:0000313" key="4">
    <source>
        <dbReference type="Proteomes" id="UP000011728"/>
    </source>
</evidence>
<feature type="coiled-coil region" evidence="1">
    <location>
        <begin position="506"/>
        <end position="533"/>
    </location>
</feature>
<dbReference type="EMBL" id="CP004121">
    <property type="protein sequence ID" value="AGF58347.1"/>
    <property type="molecule type" value="Genomic_DNA"/>
</dbReference>
<dbReference type="InterPro" id="IPR046865">
    <property type="entry name" value="FapA_b_solenoid"/>
</dbReference>
<keyword evidence="1" id="KW-0175">Coiled coil</keyword>
<dbReference type="STRING" id="36745.CLSAP_43640"/>
<accession>M1N4H9</accession>
<dbReference type="Pfam" id="PF20250">
    <property type="entry name" value="FapA_N"/>
    <property type="match status" value="1"/>
</dbReference>
<dbReference type="HOGENOM" id="CLU_015044_1_0_9"/>
<dbReference type="OrthoDB" id="1279at2"/>
<feature type="domain" description="RNA-binding protein KhpB N-terminal" evidence="2">
    <location>
        <begin position="4"/>
        <end position="51"/>
    </location>
</feature>
<evidence type="ECO:0000256" key="1">
    <source>
        <dbReference type="SAM" id="Coils"/>
    </source>
</evidence>
<dbReference type="InterPro" id="IPR005646">
    <property type="entry name" value="FapA"/>
</dbReference>
<evidence type="ECO:0000259" key="2">
    <source>
        <dbReference type="SMART" id="SM01245"/>
    </source>
</evidence>
<dbReference type="InterPro" id="IPR032782">
    <property type="entry name" value="KhpB_N"/>
</dbReference>
<dbReference type="eggNOG" id="COG1315">
    <property type="taxonomic scope" value="Bacteria"/>
</dbReference>
<proteinExistence type="predicted"/>
<evidence type="ECO:0000313" key="3">
    <source>
        <dbReference type="EMBL" id="AGF58347.1"/>
    </source>
</evidence>
<sequence>MSLKFSASSLGECLDKAASELNIAKENLKYKVTKEEKHFFKKIVEIEILESELNKIEENEQEIIKNDIENKVTENIEEDDMEYGAKVENGKIIVKDSGNSNEVITIKPCDGIKLYVNGELSGQIAEVSSRDNIEYKFEEVEPTKSAEIQITSNKMEAYLSIKSNPVHIYKLVEQGYRKNLVIQKKRVEDKHPAKYTVNELRALLQNKGIRYGIINDALEEACQVHHVEDLLVAKGMPAQDDIPDEIQVLFKESEELKGYEETSDKIDFRNRFSIANAVVGDVIGRIIHGTTGSDGQDVFGVQLKRKTSKKVALKIGDGCKLEHDEVIATTEGKPSFKTNTFAVNKQYKVDQVDLKSGNIDFVGNVEVTGAVLEGMEVKAGNELLIGKNVESATVRSGGEIRINGNVLNSTVTAGCENVERKQYLDNLLTYKSIMEELRASAEQVKGNKLLGDRKDGEIIKILIENKFKALPNLSRSVLNFNMSQGIQHSELVTFIINKLIGLGPLKMESYKELEKFENMLDEEIEEIEALIVVPADIYLGYAQGATIEASGNVYITGKGQYTCDITALNKIEFTNEKAVCRGGTLYAGSEIRVKTVGSEAGVNTILKVSKKGRIFADIAHYNTVFCFGEKQMVLDISSKNVEAYLDKDGDVTIDKFIL</sequence>
<dbReference type="PANTHER" id="PTHR38032">
    <property type="entry name" value="POLYMERASE-RELATED"/>
    <property type="match status" value="1"/>
</dbReference>
<protein>
    <submittedName>
        <fullName evidence="3">Putative polymerase with PALM domain, HD hydrolase domain and Zn ribbon</fullName>
    </submittedName>
</protein>
<dbReference type="Pfam" id="PF03961">
    <property type="entry name" value="FapA"/>
    <property type="match status" value="2"/>
</dbReference>
<name>M1N4H9_9CLOT</name>
<dbReference type="AlphaFoldDB" id="M1N4H9"/>
<dbReference type="RefSeq" id="WP_015394658.1">
    <property type="nucleotide sequence ID" value="NC_020291.1"/>
</dbReference>
<dbReference type="SMART" id="SM01245">
    <property type="entry name" value="Jag_N"/>
    <property type="match status" value="1"/>
</dbReference>
<keyword evidence="3" id="KW-0378">Hydrolase</keyword>
<dbReference type="InterPro" id="IPR046866">
    <property type="entry name" value="FapA_N"/>
</dbReference>
<dbReference type="PANTHER" id="PTHR38032:SF1">
    <property type="entry name" value="RNA-BINDING PROTEIN KHPB N-TERMINAL DOMAIN-CONTAINING PROTEIN"/>
    <property type="match status" value="1"/>
</dbReference>
<reference evidence="3 4" key="1">
    <citation type="submission" date="2013-02" db="EMBL/GenBank/DDBJ databases">
        <title>Genome sequence of Clostridium saccharoperbutylacetonicum N1-4(HMT).</title>
        <authorList>
            <person name="Poehlein A."/>
            <person name="Daniel R."/>
        </authorList>
    </citation>
    <scope>NUCLEOTIDE SEQUENCE [LARGE SCALE GENOMIC DNA]</scope>
    <source>
        <strain evidence="4">N1-4(HMT)</strain>
    </source>
</reference>
<gene>
    <name evidence="3" type="ORF">Cspa_c45940</name>
</gene>
<dbReference type="GO" id="GO:0016787">
    <property type="term" value="F:hydrolase activity"/>
    <property type="evidence" value="ECO:0007669"/>
    <property type="project" value="UniProtKB-KW"/>
</dbReference>
<organism evidence="3 4">
    <name type="scientific">Clostridium saccharoperbutylacetonicum N1-4(HMT)</name>
    <dbReference type="NCBI Taxonomy" id="931276"/>
    <lineage>
        <taxon>Bacteria</taxon>
        <taxon>Bacillati</taxon>
        <taxon>Bacillota</taxon>
        <taxon>Clostridia</taxon>
        <taxon>Eubacteriales</taxon>
        <taxon>Clostridiaceae</taxon>
        <taxon>Clostridium</taxon>
    </lineage>
</organism>
<dbReference type="KEGG" id="csr:Cspa_c45940"/>
<dbReference type="PATRIC" id="fig|931276.5.peg.4630"/>
<keyword evidence="4" id="KW-1185">Reference proteome</keyword>
<dbReference type="Proteomes" id="UP000011728">
    <property type="component" value="Chromosome"/>
</dbReference>